<reference evidence="2" key="1">
    <citation type="submission" date="2010-02" db="EMBL/GenBank/DDBJ databases">
        <title>Sequencing and annotation of the Blastocystis hominis genome.</title>
        <authorList>
            <person name="Wincker P."/>
        </authorList>
    </citation>
    <scope>NUCLEOTIDE SEQUENCE</scope>
    <source>
        <strain evidence="2">Singapore isolate B</strain>
    </source>
</reference>
<protein>
    <recommendedName>
        <fullName evidence="1">KATNIP domain-containing protein</fullName>
    </recommendedName>
</protein>
<gene>
    <name evidence="2" type="ORF">GSBLH_T00002460001</name>
</gene>
<dbReference type="OrthoDB" id="304622at2759"/>
<dbReference type="InterPro" id="IPR027859">
    <property type="entry name" value="KATNIP_dom"/>
</dbReference>
<dbReference type="InterPro" id="IPR026704">
    <property type="entry name" value="KATNIP"/>
</dbReference>
<evidence type="ECO:0000313" key="3">
    <source>
        <dbReference type="Proteomes" id="UP000008312"/>
    </source>
</evidence>
<dbReference type="Proteomes" id="UP000008312">
    <property type="component" value="Unassembled WGS sequence"/>
</dbReference>
<dbReference type="InParanoid" id="D8M487"/>
<dbReference type="Pfam" id="PF14652">
    <property type="entry name" value="DUF4457"/>
    <property type="match status" value="1"/>
</dbReference>
<dbReference type="AlphaFoldDB" id="D8M487"/>
<evidence type="ECO:0000259" key="1">
    <source>
        <dbReference type="Pfam" id="PF14652"/>
    </source>
</evidence>
<dbReference type="PANTHER" id="PTHR21534:SF0">
    <property type="entry name" value="KATANIN-INTERACTING PROTEIN"/>
    <property type="match status" value="1"/>
</dbReference>
<dbReference type="RefSeq" id="XP_012896924.1">
    <property type="nucleotide sequence ID" value="XM_013041470.1"/>
</dbReference>
<feature type="domain" description="KATNIP" evidence="1">
    <location>
        <begin position="42"/>
        <end position="192"/>
    </location>
</feature>
<sequence length="226" mass="26315">MVPFYQPEPPFSWPYLRFQFPGQQPAPPMMNATNTFTSLSSFLADRSPFGSILRIEILSTWRASRFVALDRIQFVDPLGRVIPSSYCRLFSDPLPLDDDGRPYRHKIEGLVVNRTDSPEKSWKPWRSLYLDSSAVREGSASLRNKRSSLFVLFDTPVMIAFMRIWNCHDVEEWRAKKVRVTLDDFVLFVGELSFLRANERDYQTILFVNGIGLLEKEGEPRREERT</sequence>
<organism evidence="2">
    <name type="scientific">Blastocystis hominis</name>
    <dbReference type="NCBI Taxonomy" id="12968"/>
    <lineage>
        <taxon>Eukaryota</taxon>
        <taxon>Sar</taxon>
        <taxon>Stramenopiles</taxon>
        <taxon>Bigyra</taxon>
        <taxon>Opalozoa</taxon>
        <taxon>Opalinata</taxon>
        <taxon>Blastocystidae</taxon>
        <taxon>Blastocystis</taxon>
    </lineage>
</organism>
<name>D8M487_BLAHO</name>
<accession>D8M487</accession>
<evidence type="ECO:0000313" key="2">
    <source>
        <dbReference type="EMBL" id="CBK22876.2"/>
    </source>
</evidence>
<keyword evidence="3" id="KW-1185">Reference proteome</keyword>
<proteinExistence type="predicted"/>
<dbReference type="PANTHER" id="PTHR21534">
    <property type="entry name" value="KATANIN-INTERACTING PROTEIN"/>
    <property type="match status" value="1"/>
</dbReference>
<dbReference type="GeneID" id="24919624"/>
<dbReference type="EMBL" id="FN668651">
    <property type="protein sequence ID" value="CBK22876.2"/>
    <property type="molecule type" value="Genomic_DNA"/>
</dbReference>